<reference evidence="1 2" key="1">
    <citation type="journal article" date="2022" name="Nat. Ecol. Evol.">
        <title>A masculinizing supergene underlies an exaggerated male reproductive morph in a spider.</title>
        <authorList>
            <person name="Hendrickx F."/>
            <person name="De Corte Z."/>
            <person name="Sonet G."/>
            <person name="Van Belleghem S.M."/>
            <person name="Kostlbacher S."/>
            <person name="Vangestel C."/>
        </authorList>
    </citation>
    <scope>NUCLEOTIDE SEQUENCE [LARGE SCALE GENOMIC DNA]</scope>
    <source>
        <strain evidence="1">W744_W776</strain>
    </source>
</reference>
<evidence type="ECO:0000313" key="2">
    <source>
        <dbReference type="Proteomes" id="UP000827092"/>
    </source>
</evidence>
<organism evidence="1 2">
    <name type="scientific">Oedothorax gibbosus</name>
    <dbReference type="NCBI Taxonomy" id="931172"/>
    <lineage>
        <taxon>Eukaryota</taxon>
        <taxon>Metazoa</taxon>
        <taxon>Ecdysozoa</taxon>
        <taxon>Arthropoda</taxon>
        <taxon>Chelicerata</taxon>
        <taxon>Arachnida</taxon>
        <taxon>Araneae</taxon>
        <taxon>Araneomorphae</taxon>
        <taxon>Entelegynae</taxon>
        <taxon>Araneoidea</taxon>
        <taxon>Linyphiidae</taxon>
        <taxon>Erigoninae</taxon>
        <taxon>Oedothorax</taxon>
    </lineage>
</organism>
<protein>
    <submittedName>
        <fullName evidence="1">Uncharacterized protein</fullName>
    </submittedName>
</protein>
<dbReference type="Proteomes" id="UP000827092">
    <property type="component" value="Unassembled WGS sequence"/>
</dbReference>
<dbReference type="AlphaFoldDB" id="A0AAV6VKZ2"/>
<gene>
    <name evidence="1" type="ORF">JTE90_014466</name>
</gene>
<keyword evidence="2" id="KW-1185">Reference proteome</keyword>
<evidence type="ECO:0000313" key="1">
    <source>
        <dbReference type="EMBL" id="KAG8196730.1"/>
    </source>
</evidence>
<name>A0AAV6VKZ2_9ARAC</name>
<dbReference type="EMBL" id="JAFNEN010000064">
    <property type="protein sequence ID" value="KAG8196730.1"/>
    <property type="molecule type" value="Genomic_DNA"/>
</dbReference>
<accession>A0AAV6VKZ2</accession>
<comment type="caution">
    <text evidence="1">The sequence shown here is derived from an EMBL/GenBank/DDBJ whole genome shotgun (WGS) entry which is preliminary data.</text>
</comment>
<proteinExistence type="predicted"/>
<sequence length="142" mass="16304">MYNSFKIKPIHIHSPITTIITQSQPLLRFPQCSEFNIINSKDWCNRNFPRLLDGSPIPQNGRKGVIPNTPLRLNYFLICSQEDNGSTEVTGHVYTRWPLVRFFGIRRLSMGYNEINGAINGELFVSVVFWEYNVRGGLVCIV</sequence>